<feature type="region of interest" description="Disordered" evidence="1">
    <location>
        <begin position="70"/>
        <end position="103"/>
    </location>
</feature>
<comment type="caution">
    <text evidence="2">The sequence shown here is derived from an EMBL/GenBank/DDBJ whole genome shotgun (WGS) entry which is preliminary data.</text>
</comment>
<feature type="compositionally biased region" description="Acidic residues" evidence="1">
    <location>
        <begin position="487"/>
        <end position="496"/>
    </location>
</feature>
<evidence type="ECO:0008006" key="4">
    <source>
        <dbReference type="Google" id="ProtNLM"/>
    </source>
</evidence>
<evidence type="ECO:0000313" key="2">
    <source>
        <dbReference type="EMBL" id="KAK4547673.1"/>
    </source>
</evidence>
<feature type="region of interest" description="Disordered" evidence="1">
    <location>
        <begin position="1"/>
        <end position="42"/>
    </location>
</feature>
<name>A0AAV9JQG8_9PEZI</name>
<feature type="region of interest" description="Disordered" evidence="1">
    <location>
        <begin position="364"/>
        <end position="496"/>
    </location>
</feature>
<keyword evidence="3" id="KW-1185">Reference proteome</keyword>
<sequence>MDEPLRRIYTQGDMNPDPFHWQIPTRTGPSQTEPAKGPVSPRTWTELNNVLRANEWRNFDICATVAESTHTEFQEHRDDDFASAPSVEEYDPPPSAGDRGYMQRSSSSSLCAAPINDKSFMEWYAKGDAILSFPGDNGQIACISNVNPWIIEERCPLLSTAFEPSRSGPQLYLETLTSATATPFLRYLYTGTYALTSTAGDYYEDVPTSVLLHCQLFRLGDLYDLLELKTQAYVNVLRQCEFGCSSPGKPIDLCAAIRYIYEYLREHDNVTDAILNYCVSCFLTHRLAHDKEFKQLAFELRPFHQDLCRTTMKREFEDETATAIIQMPFKPFIPATYASREEPGNTRLEDVIYHFHACEDADSARKKRQLTEPVPPPTRISNPTLALRPRLSDPQAVKEDSGSEDEGFQLVRRASSGAGSTDPFSDPEFEILPKTLPVEAISPDDESDTDTVVEVPRSGPSVSNAARALPMRTRGETGSAAAAASDNDSDSDWSMV</sequence>
<dbReference type="Proteomes" id="UP001324427">
    <property type="component" value="Unassembled WGS sequence"/>
</dbReference>
<accession>A0AAV9JQG8</accession>
<feature type="compositionally biased region" description="Acidic residues" evidence="1">
    <location>
        <begin position="442"/>
        <end position="451"/>
    </location>
</feature>
<organism evidence="2 3">
    <name type="scientific">Oleoguttula mirabilis</name>
    <dbReference type="NCBI Taxonomy" id="1507867"/>
    <lineage>
        <taxon>Eukaryota</taxon>
        <taxon>Fungi</taxon>
        <taxon>Dikarya</taxon>
        <taxon>Ascomycota</taxon>
        <taxon>Pezizomycotina</taxon>
        <taxon>Dothideomycetes</taxon>
        <taxon>Dothideomycetidae</taxon>
        <taxon>Mycosphaerellales</taxon>
        <taxon>Teratosphaeriaceae</taxon>
        <taxon>Oleoguttula</taxon>
    </lineage>
</organism>
<dbReference type="AlphaFoldDB" id="A0AAV9JQG8"/>
<evidence type="ECO:0000313" key="3">
    <source>
        <dbReference type="Proteomes" id="UP001324427"/>
    </source>
</evidence>
<gene>
    <name evidence="2" type="ORF">LTR36_000630</name>
</gene>
<protein>
    <recommendedName>
        <fullName evidence="4">BTB domain-containing protein</fullName>
    </recommendedName>
</protein>
<feature type="compositionally biased region" description="Polar residues" evidence="1">
    <location>
        <begin position="24"/>
        <end position="33"/>
    </location>
</feature>
<evidence type="ECO:0000256" key="1">
    <source>
        <dbReference type="SAM" id="MobiDB-lite"/>
    </source>
</evidence>
<reference evidence="2 3" key="1">
    <citation type="submission" date="2021-11" db="EMBL/GenBank/DDBJ databases">
        <title>Black yeast isolated from Biological Soil Crust.</title>
        <authorList>
            <person name="Kurbessoian T."/>
        </authorList>
    </citation>
    <scope>NUCLEOTIDE SEQUENCE [LARGE SCALE GENOMIC DNA]</scope>
    <source>
        <strain evidence="2 3">CCFEE 5522</strain>
    </source>
</reference>
<feature type="compositionally biased region" description="Basic and acidic residues" evidence="1">
    <location>
        <begin position="70"/>
        <end position="80"/>
    </location>
</feature>
<proteinExistence type="predicted"/>
<dbReference type="EMBL" id="JAVFHQ010000010">
    <property type="protein sequence ID" value="KAK4547673.1"/>
    <property type="molecule type" value="Genomic_DNA"/>
</dbReference>